<name>A0ABV5YD39_9ACTN</name>
<dbReference type="EMBL" id="JBHLZP010000053">
    <property type="protein sequence ID" value="MFB9832563.1"/>
    <property type="molecule type" value="Genomic_DNA"/>
</dbReference>
<dbReference type="Proteomes" id="UP001589627">
    <property type="component" value="Unassembled WGS sequence"/>
</dbReference>
<proteinExistence type="predicted"/>
<evidence type="ECO:0000313" key="2">
    <source>
        <dbReference type="Proteomes" id="UP001589627"/>
    </source>
</evidence>
<protein>
    <submittedName>
        <fullName evidence="1">NADH-quinone oxidoreductase subunit G</fullName>
    </submittedName>
</protein>
<dbReference type="InterPro" id="IPR009010">
    <property type="entry name" value="Asp_de-COase-like_dom_sf"/>
</dbReference>
<dbReference type="CDD" id="cd02788">
    <property type="entry name" value="MopB_CT_NDH-1_NuoG2-N7"/>
    <property type="match status" value="1"/>
</dbReference>
<organism evidence="1 2">
    <name type="scientific">Actinoallomurus acaciae</name>
    <dbReference type="NCBI Taxonomy" id="502577"/>
    <lineage>
        <taxon>Bacteria</taxon>
        <taxon>Bacillati</taxon>
        <taxon>Actinomycetota</taxon>
        <taxon>Actinomycetes</taxon>
        <taxon>Streptosporangiales</taxon>
        <taxon>Thermomonosporaceae</taxon>
        <taxon>Actinoallomurus</taxon>
    </lineage>
</organism>
<dbReference type="SUPFAM" id="SSF50692">
    <property type="entry name" value="ADC-like"/>
    <property type="match status" value="1"/>
</dbReference>
<accession>A0ABV5YD39</accession>
<evidence type="ECO:0000313" key="1">
    <source>
        <dbReference type="EMBL" id="MFB9832563.1"/>
    </source>
</evidence>
<sequence>WEGRGRPFEAVLKVRQAMPDLKVLATIADLMDVHLGLPDSASARRELATLGGFKGTRPSSPSVAAKVASEPGAGEAVLATWRMLLDAGRLQDGEPYLAGTAKTAVARLSAATAEEIGADGKVTVATAHGEITLPLEITDMPDRVVWVPANSPGSAVYRDLGVQAGGVVKIQNGSVA</sequence>
<gene>
    <name evidence="1" type="ORF">ACFFNX_10225</name>
</gene>
<feature type="non-terminal residue" evidence="1">
    <location>
        <position position="1"/>
    </location>
</feature>
<comment type="caution">
    <text evidence="1">The sequence shown here is derived from an EMBL/GenBank/DDBJ whole genome shotgun (WGS) entry which is preliminary data.</text>
</comment>
<keyword evidence="2" id="KW-1185">Reference proteome</keyword>
<reference evidence="1 2" key="1">
    <citation type="submission" date="2024-09" db="EMBL/GenBank/DDBJ databases">
        <authorList>
            <person name="Sun Q."/>
            <person name="Mori K."/>
        </authorList>
    </citation>
    <scope>NUCLEOTIDE SEQUENCE [LARGE SCALE GENOMIC DNA]</scope>
    <source>
        <strain evidence="1 2">TBRC 0563</strain>
    </source>
</reference>